<feature type="region of interest" description="Disordered" evidence="1">
    <location>
        <begin position="135"/>
        <end position="163"/>
    </location>
</feature>
<gene>
    <name evidence="2" type="ORF">GCM10010961_33370</name>
</gene>
<reference evidence="2" key="2">
    <citation type="submission" date="2020-09" db="EMBL/GenBank/DDBJ databases">
        <authorList>
            <person name="Sun Q."/>
            <person name="Zhou Y."/>
        </authorList>
    </citation>
    <scope>NUCLEOTIDE SEQUENCE</scope>
    <source>
        <strain evidence="2">CGMCC 1.7081</strain>
    </source>
</reference>
<accession>A0A8J3MEI7</accession>
<dbReference type="RefSeq" id="WP_035367014.1">
    <property type="nucleotide sequence ID" value="NZ_BNAP01000020.1"/>
</dbReference>
<evidence type="ECO:0000256" key="1">
    <source>
        <dbReference type="SAM" id="MobiDB-lite"/>
    </source>
</evidence>
<dbReference type="Proteomes" id="UP000611500">
    <property type="component" value="Unassembled WGS sequence"/>
</dbReference>
<reference evidence="2" key="1">
    <citation type="journal article" date="2014" name="Int. J. Syst. Evol. Microbiol.">
        <title>Complete genome sequence of Corynebacterium casei LMG S-19264T (=DSM 44701T), isolated from a smear-ripened cheese.</title>
        <authorList>
            <consortium name="US DOE Joint Genome Institute (JGI-PGF)"/>
            <person name="Walter F."/>
            <person name="Albersmeier A."/>
            <person name="Kalinowski J."/>
            <person name="Ruckert C."/>
        </authorList>
    </citation>
    <scope>NUCLEOTIDE SEQUENCE</scope>
    <source>
        <strain evidence="2">CGMCC 1.7081</strain>
    </source>
</reference>
<evidence type="ECO:0000313" key="2">
    <source>
        <dbReference type="EMBL" id="GHG98213.1"/>
    </source>
</evidence>
<dbReference type="AlphaFoldDB" id="A0A8J3MEI7"/>
<protein>
    <submittedName>
        <fullName evidence="2">Uncharacterized protein</fullName>
    </submittedName>
</protein>
<sequence length="163" mass="18009">MEHPKIKSVAVFSRPFKVPGFDEMLPAGTYDIETELSAPPDDRNPDAWKASVLVNLHPRNSHPGLSRTLRVSLIDLDAARAKDELTGKELTEFFLEEMLADPMVRLVMQADGVSEMQLRHLYSIERSSVAAPDAATPVGDLGMPPGKYSIQVAENEGMPPRRN</sequence>
<evidence type="ECO:0000313" key="3">
    <source>
        <dbReference type="Proteomes" id="UP000611500"/>
    </source>
</evidence>
<dbReference type="EMBL" id="BNAP01000020">
    <property type="protein sequence ID" value="GHG98213.1"/>
    <property type="molecule type" value="Genomic_DNA"/>
</dbReference>
<keyword evidence="3" id="KW-1185">Reference proteome</keyword>
<name>A0A8J3MEI7_9RHOB</name>
<comment type="caution">
    <text evidence="2">The sequence shown here is derived from an EMBL/GenBank/DDBJ whole genome shotgun (WGS) entry which is preliminary data.</text>
</comment>
<proteinExistence type="predicted"/>
<organism evidence="2 3">
    <name type="scientific">Pseudodonghicola xiamenensis</name>
    <dbReference type="NCBI Taxonomy" id="337702"/>
    <lineage>
        <taxon>Bacteria</taxon>
        <taxon>Pseudomonadati</taxon>
        <taxon>Pseudomonadota</taxon>
        <taxon>Alphaproteobacteria</taxon>
        <taxon>Rhodobacterales</taxon>
        <taxon>Paracoccaceae</taxon>
        <taxon>Pseudodonghicola</taxon>
    </lineage>
</organism>